<keyword evidence="2" id="KW-1185">Reference proteome</keyword>
<proteinExistence type="predicted"/>
<sequence length="100" mass="11502">MAHVSYKAPSTRSKVSSTQYLFITVLQIHLRKFHDKLRSSSLLQLLRCGKDSMNRQKRQVLRHSDFYGTGFLGWRDGSCQHLSVDKSHVASAEQERCAIH</sequence>
<dbReference type="Proteomes" id="UP001479290">
    <property type="component" value="Unassembled WGS sequence"/>
</dbReference>
<gene>
    <name evidence="1" type="ORF">ABG768_027175</name>
</gene>
<dbReference type="AlphaFoldDB" id="A0AAW2A7C6"/>
<evidence type="ECO:0000313" key="1">
    <source>
        <dbReference type="EMBL" id="KAK9968958.1"/>
    </source>
</evidence>
<accession>A0AAW2A7C6</accession>
<reference evidence="1 2" key="1">
    <citation type="submission" date="2024-05" db="EMBL/GenBank/DDBJ databases">
        <title>A high-quality chromosomal-level genome assembly of Topmouth culter (Culter alburnus).</title>
        <authorList>
            <person name="Zhao H."/>
        </authorList>
    </citation>
    <scope>NUCLEOTIDE SEQUENCE [LARGE SCALE GENOMIC DNA]</scope>
    <source>
        <strain evidence="1">CATC2023</strain>
        <tissue evidence="1">Muscle</tissue>
    </source>
</reference>
<organism evidence="1 2">
    <name type="scientific">Culter alburnus</name>
    <name type="common">Topmouth culter</name>
    <dbReference type="NCBI Taxonomy" id="194366"/>
    <lineage>
        <taxon>Eukaryota</taxon>
        <taxon>Metazoa</taxon>
        <taxon>Chordata</taxon>
        <taxon>Craniata</taxon>
        <taxon>Vertebrata</taxon>
        <taxon>Euteleostomi</taxon>
        <taxon>Actinopterygii</taxon>
        <taxon>Neopterygii</taxon>
        <taxon>Teleostei</taxon>
        <taxon>Ostariophysi</taxon>
        <taxon>Cypriniformes</taxon>
        <taxon>Xenocyprididae</taxon>
        <taxon>Xenocypridinae</taxon>
        <taxon>Culter</taxon>
    </lineage>
</organism>
<protein>
    <submittedName>
        <fullName evidence="1">Uncharacterized protein</fullName>
    </submittedName>
</protein>
<name>A0AAW2A7C6_CULAL</name>
<dbReference type="EMBL" id="JAWDJR010000009">
    <property type="protein sequence ID" value="KAK9968958.1"/>
    <property type="molecule type" value="Genomic_DNA"/>
</dbReference>
<comment type="caution">
    <text evidence="1">The sequence shown here is derived from an EMBL/GenBank/DDBJ whole genome shotgun (WGS) entry which is preliminary data.</text>
</comment>
<evidence type="ECO:0000313" key="2">
    <source>
        <dbReference type="Proteomes" id="UP001479290"/>
    </source>
</evidence>